<evidence type="ECO:0000256" key="1">
    <source>
        <dbReference type="ARBA" id="ARBA00004141"/>
    </source>
</evidence>
<dbReference type="Proteomes" id="UP000830542">
    <property type="component" value="Plasmid unnamed3"/>
</dbReference>
<dbReference type="InterPro" id="IPR036259">
    <property type="entry name" value="MFS_trans_sf"/>
</dbReference>
<evidence type="ECO:0000256" key="4">
    <source>
        <dbReference type="ARBA" id="ARBA00022989"/>
    </source>
</evidence>
<evidence type="ECO:0000256" key="5">
    <source>
        <dbReference type="ARBA" id="ARBA00023063"/>
    </source>
</evidence>
<evidence type="ECO:0000259" key="8">
    <source>
        <dbReference type="PROSITE" id="PS50850"/>
    </source>
</evidence>
<reference evidence="9" key="1">
    <citation type="journal article" date="2014" name="Int. J. Syst. Evol. Microbiol.">
        <title>Complete genome sequence of Corynebacterium casei LMG S-19264T (=DSM 44701T), isolated from a smear-ripened cheese.</title>
        <authorList>
            <consortium name="US DOE Joint Genome Institute (JGI-PGF)"/>
            <person name="Walter F."/>
            <person name="Albersmeier A."/>
            <person name="Kalinowski J."/>
            <person name="Ruckert C."/>
        </authorList>
    </citation>
    <scope>NUCLEOTIDE SEQUENCE</scope>
    <source>
        <strain evidence="9">JCM 12289</strain>
    </source>
</reference>
<feature type="domain" description="Major facilitator superfamily (MFS) profile" evidence="8">
    <location>
        <begin position="81"/>
        <end position="207"/>
    </location>
</feature>
<feature type="transmembrane region" description="Helical" evidence="7">
    <location>
        <begin position="82"/>
        <end position="103"/>
    </location>
</feature>
<dbReference type="PANTHER" id="PTHR23515">
    <property type="entry name" value="HIGH-AFFINITY NITRATE TRANSPORTER 2.3"/>
    <property type="match status" value="1"/>
</dbReference>
<comment type="subcellular location">
    <subcellularLocation>
        <location evidence="1">Membrane</location>
        <topology evidence="1">Multi-pass membrane protein</topology>
    </subcellularLocation>
</comment>
<dbReference type="SUPFAM" id="SSF103473">
    <property type="entry name" value="MFS general substrate transporter"/>
    <property type="match status" value="1"/>
</dbReference>
<keyword evidence="10" id="KW-0614">Plasmid</keyword>
<dbReference type="GO" id="GO:0015112">
    <property type="term" value="F:nitrate transmembrane transporter activity"/>
    <property type="evidence" value="ECO:0007669"/>
    <property type="project" value="InterPro"/>
</dbReference>
<dbReference type="Gene3D" id="1.20.1250.20">
    <property type="entry name" value="MFS general substrate transporter like domains"/>
    <property type="match status" value="1"/>
</dbReference>
<dbReference type="KEGG" id="hdo:MUK72_18100"/>
<dbReference type="Pfam" id="PF07690">
    <property type="entry name" value="MFS_1"/>
    <property type="match status" value="1"/>
</dbReference>
<keyword evidence="11" id="KW-1185">Reference proteome</keyword>
<evidence type="ECO:0000313" key="11">
    <source>
        <dbReference type="Proteomes" id="UP000830542"/>
    </source>
</evidence>
<name>A0AAV3SDW3_HALDO</name>
<keyword evidence="6 7" id="KW-0472">Membrane</keyword>
<geneLocation type="plasmid" evidence="10 11">
    <name>unnamed3</name>
</geneLocation>
<dbReference type="RefSeq" id="WP_244706598.1">
    <property type="nucleotide sequence ID" value="NZ_CP095008.1"/>
</dbReference>
<accession>A0AAV3SDW3</accession>
<feature type="transmembrane region" description="Helical" evidence="7">
    <location>
        <begin position="147"/>
        <end position="166"/>
    </location>
</feature>
<dbReference type="InterPro" id="IPR011701">
    <property type="entry name" value="MFS"/>
</dbReference>
<evidence type="ECO:0000313" key="9">
    <source>
        <dbReference type="EMBL" id="GAA0454042.1"/>
    </source>
</evidence>
<evidence type="ECO:0000256" key="7">
    <source>
        <dbReference type="SAM" id="Phobius"/>
    </source>
</evidence>
<dbReference type="InterPro" id="IPR044772">
    <property type="entry name" value="NO3_transporter"/>
</dbReference>
<dbReference type="AlphaFoldDB" id="A0AAV3SDW3"/>
<gene>
    <name evidence="9" type="ORF">GCM10008985_07240</name>
    <name evidence="10" type="ORF">MUK72_18100</name>
</gene>
<keyword evidence="3 7" id="KW-0812">Transmembrane</keyword>
<feature type="transmembrane region" description="Helical" evidence="7">
    <location>
        <begin position="115"/>
        <end position="135"/>
    </location>
</feature>
<dbReference type="GeneID" id="71763802"/>
<evidence type="ECO:0000313" key="12">
    <source>
        <dbReference type="Proteomes" id="UP001500962"/>
    </source>
</evidence>
<keyword evidence="5" id="KW-0534">Nitrate assimilation</keyword>
<evidence type="ECO:0000313" key="10">
    <source>
        <dbReference type="EMBL" id="UOO97180.1"/>
    </source>
</evidence>
<dbReference type="GO" id="GO:0016020">
    <property type="term" value="C:membrane"/>
    <property type="evidence" value="ECO:0007669"/>
    <property type="project" value="UniProtKB-SubCell"/>
</dbReference>
<feature type="transmembrane region" description="Helical" evidence="7">
    <location>
        <begin position="172"/>
        <end position="191"/>
    </location>
</feature>
<dbReference type="InterPro" id="IPR020846">
    <property type="entry name" value="MFS_dom"/>
</dbReference>
<reference evidence="10" key="2">
    <citation type="submission" date="2022-04" db="EMBL/GenBank/DDBJ databases">
        <title>Sequencing and genomic assembly of Halococcus dombrowskii.</title>
        <authorList>
            <person name="Lim S.W."/>
            <person name="MacLea K.S."/>
        </authorList>
    </citation>
    <scope>NUCLEOTIDE SEQUENCE</scope>
    <source>
        <strain evidence="10">H4</strain>
        <plasmid evidence="10">unnamed3</plasmid>
    </source>
</reference>
<proteinExistence type="inferred from homology"/>
<dbReference type="Proteomes" id="UP001500962">
    <property type="component" value="Unassembled WGS sequence"/>
</dbReference>
<organism evidence="9 12">
    <name type="scientific">Halococcus dombrowskii</name>
    <dbReference type="NCBI Taxonomy" id="179637"/>
    <lineage>
        <taxon>Archaea</taxon>
        <taxon>Methanobacteriati</taxon>
        <taxon>Methanobacteriota</taxon>
        <taxon>Stenosarchaea group</taxon>
        <taxon>Halobacteria</taxon>
        <taxon>Halobacteriales</taxon>
        <taxon>Halococcaceae</taxon>
        <taxon>Halococcus</taxon>
    </lineage>
</organism>
<dbReference type="PROSITE" id="PS50850">
    <property type="entry name" value="MFS"/>
    <property type="match status" value="1"/>
</dbReference>
<reference evidence="9" key="3">
    <citation type="submission" date="2023-12" db="EMBL/GenBank/DDBJ databases">
        <authorList>
            <person name="Sun Q."/>
            <person name="Inoue M."/>
        </authorList>
    </citation>
    <scope>NUCLEOTIDE SEQUENCE</scope>
    <source>
        <strain evidence="9">JCM 12289</strain>
    </source>
</reference>
<keyword evidence="4 7" id="KW-1133">Transmembrane helix</keyword>
<evidence type="ECO:0000256" key="2">
    <source>
        <dbReference type="ARBA" id="ARBA00008432"/>
    </source>
</evidence>
<comment type="similarity">
    <text evidence="2">Belongs to the major facilitator superfamily. Nitrate/nitrite porter (TC 2.A.1.8) family.</text>
</comment>
<dbReference type="EMBL" id="BAAADN010000013">
    <property type="protein sequence ID" value="GAA0454042.1"/>
    <property type="molecule type" value="Genomic_DNA"/>
</dbReference>
<evidence type="ECO:0000256" key="6">
    <source>
        <dbReference type="ARBA" id="ARBA00023136"/>
    </source>
</evidence>
<dbReference type="EMBL" id="CP095008">
    <property type="protein sequence ID" value="UOO97180.1"/>
    <property type="molecule type" value="Genomic_DNA"/>
</dbReference>
<dbReference type="GO" id="GO:0042128">
    <property type="term" value="P:nitrate assimilation"/>
    <property type="evidence" value="ECO:0007669"/>
    <property type="project" value="UniProtKB-KW"/>
</dbReference>
<protein>
    <submittedName>
        <fullName evidence="10">MFS transporter</fullName>
    </submittedName>
</protein>
<evidence type="ECO:0000256" key="3">
    <source>
        <dbReference type="ARBA" id="ARBA00022692"/>
    </source>
</evidence>
<sequence length="207" mass="22340">MTDYEVGNHVTFAGGQGQITNIEDRPNGSHLLHVYTTDGQLRKQGNDPEKSRQIADDLGQDIFPSGNAWESLKTSARNRRTWILVFLYTVSFGGGFTSLSAWFPTYWEQFHELSLATAGLLAGVFIAYGSLIRVPAGSISDRFGGEIVAIVSFAIMALGSVIMTFATGFWPAIAGMMVLGTGMGIANAAVFEPVRRRGVNTSTIISP</sequence>